<evidence type="ECO:0000259" key="4">
    <source>
        <dbReference type="PROSITE" id="PS51387"/>
    </source>
</evidence>
<dbReference type="EMBL" id="JAGMWN010000007">
    <property type="protein sequence ID" value="MBP5858313.1"/>
    <property type="molecule type" value="Genomic_DNA"/>
</dbReference>
<organism evidence="5 6">
    <name type="scientific">Marivibrio halodurans</name>
    <dbReference type="NCBI Taxonomy" id="2039722"/>
    <lineage>
        <taxon>Bacteria</taxon>
        <taxon>Pseudomonadati</taxon>
        <taxon>Pseudomonadota</taxon>
        <taxon>Alphaproteobacteria</taxon>
        <taxon>Rhodospirillales</taxon>
        <taxon>Rhodospirillaceae</taxon>
        <taxon>Marivibrio</taxon>
    </lineage>
</organism>
<dbReference type="SUPFAM" id="SSF56176">
    <property type="entry name" value="FAD-binding/transporter-associated domain-like"/>
    <property type="match status" value="1"/>
</dbReference>
<feature type="domain" description="FAD-binding PCMH-type" evidence="4">
    <location>
        <begin position="1"/>
        <end position="171"/>
    </location>
</feature>
<dbReference type="GO" id="GO:0016491">
    <property type="term" value="F:oxidoreductase activity"/>
    <property type="evidence" value="ECO:0007669"/>
    <property type="project" value="UniProtKB-KW"/>
</dbReference>
<dbReference type="SUPFAM" id="SSF55447">
    <property type="entry name" value="CO dehydrogenase flavoprotein C-terminal domain-like"/>
    <property type="match status" value="1"/>
</dbReference>
<keyword evidence="2" id="KW-0274">FAD</keyword>
<protein>
    <submittedName>
        <fullName evidence="5">Xanthine dehydrogenase family protein subunit M</fullName>
    </submittedName>
</protein>
<evidence type="ECO:0000256" key="1">
    <source>
        <dbReference type="ARBA" id="ARBA00022630"/>
    </source>
</evidence>
<dbReference type="PROSITE" id="PS51387">
    <property type="entry name" value="FAD_PCMH"/>
    <property type="match status" value="1"/>
</dbReference>
<name>A0A8J7S4B7_9PROT</name>
<dbReference type="InterPro" id="IPR016166">
    <property type="entry name" value="FAD-bd_PCMH"/>
</dbReference>
<evidence type="ECO:0000256" key="3">
    <source>
        <dbReference type="ARBA" id="ARBA00023002"/>
    </source>
</evidence>
<gene>
    <name evidence="5" type="ORF">KAJ83_14930</name>
</gene>
<dbReference type="Gene3D" id="3.30.465.10">
    <property type="match status" value="1"/>
</dbReference>
<dbReference type="PANTHER" id="PTHR42659">
    <property type="entry name" value="XANTHINE DEHYDROGENASE SUBUNIT C-RELATED"/>
    <property type="match status" value="1"/>
</dbReference>
<dbReference type="InterPro" id="IPR002346">
    <property type="entry name" value="Mopterin_DH_FAD-bd"/>
</dbReference>
<dbReference type="InterPro" id="IPR051312">
    <property type="entry name" value="Diverse_Substr_Oxidored"/>
</dbReference>
<dbReference type="RefSeq" id="WP_210682902.1">
    <property type="nucleotide sequence ID" value="NZ_JAGMWN010000007.1"/>
</dbReference>
<dbReference type="Proteomes" id="UP000672602">
    <property type="component" value="Unassembled WGS sequence"/>
</dbReference>
<proteinExistence type="predicted"/>
<evidence type="ECO:0000256" key="2">
    <source>
        <dbReference type="ARBA" id="ARBA00022827"/>
    </source>
</evidence>
<dbReference type="Gene3D" id="3.30.390.50">
    <property type="entry name" value="CO dehydrogenase flavoprotein, C-terminal domain"/>
    <property type="match status" value="1"/>
</dbReference>
<keyword evidence="6" id="KW-1185">Reference proteome</keyword>
<dbReference type="InterPro" id="IPR016169">
    <property type="entry name" value="FAD-bd_PCMH_sub2"/>
</dbReference>
<dbReference type="InterPro" id="IPR005107">
    <property type="entry name" value="CO_DH_flav_C"/>
</dbReference>
<comment type="caution">
    <text evidence="5">The sequence shown here is derived from an EMBL/GenBank/DDBJ whole genome shotgun (WGS) entry which is preliminary data.</text>
</comment>
<dbReference type="InterPro" id="IPR036318">
    <property type="entry name" value="FAD-bd_PCMH-like_sf"/>
</dbReference>
<accession>A0A8J7S4B7</accession>
<dbReference type="Pfam" id="PF00941">
    <property type="entry name" value="FAD_binding_5"/>
    <property type="match status" value="1"/>
</dbReference>
<keyword evidence="1" id="KW-0285">Flavoprotein</keyword>
<reference evidence="5" key="1">
    <citation type="submission" date="2021-04" db="EMBL/GenBank/DDBJ databases">
        <authorList>
            <person name="Zhang D.-C."/>
        </authorList>
    </citation>
    <scope>NUCLEOTIDE SEQUENCE</scope>
    <source>
        <strain evidence="5">CGMCC 1.15697</strain>
    </source>
</reference>
<evidence type="ECO:0000313" key="6">
    <source>
        <dbReference type="Proteomes" id="UP000672602"/>
    </source>
</evidence>
<dbReference type="SMART" id="SM01092">
    <property type="entry name" value="CO_deh_flav_C"/>
    <property type="match status" value="1"/>
</dbReference>
<dbReference type="AlphaFoldDB" id="A0A8J7S4B7"/>
<dbReference type="GO" id="GO:0071949">
    <property type="term" value="F:FAD binding"/>
    <property type="evidence" value="ECO:0007669"/>
    <property type="project" value="InterPro"/>
</dbReference>
<dbReference type="Pfam" id="PF03450">
    <property type="entry name" value="CO_deh_flav_C"/>
    <property type="match status" value="1"/>
</dbReference>
<sequence length="286" mass="29463">MTATSYLRPRDLTAALDALAGAPMTVLSGGTDHFPARVGPRPPEAVLDIGGIDALRGIEETVAGHRLGARTTWMDVIEADLPPHFDALKQAAREVGGMQIQNRGTLGGNLCNASPAADGTPCLLAADAMVVLASARGERRLPLADFQAGYRATARRPDELLTAIEVPKPAVGSARSCFLKLGARHYLVISIAMVAATLEVTPDGTVAAARIAVGACSATARRLPALEAALAGRPVAPGLGGVVVPDYLDDLSPIDDVRASADYRRHAAGVLIARALECLATAGKGA</sequence>
<evidence type="ECO:0000313" key="5">
    <source>
        <dbReference type="EMBL" id="MBP5858313.1"/>
    </source>
</evidence>
<dbReference type="PANTHER" id="PTHR42659:SF2">
    <property type="entry name" value="XANTHINE DEHYDROGENASE SUBUNIT C-RELATED"/>
    <property type="match status" value="1"/>
</dbReference>
<keyword evidence="3" id="KW-0560">Oxidoreductase</keyword>
<dbReference type="InterPro" id="IPR036683">
    <property type="entry name" value="CO_DH_flav_C_dom_sf"/>
</dbReference>